<dbReference type="Pfam" id="PF10523">
    <property type="entry name" value="BEN"/>
    <property type="match status" value="1"/>
</dbReference>
<dbReference type="PROSITE" id="PS51257">
    <property type="entry name" value="PROKAR_LIPOPROTEIN"/>
    <property type="match status" value="1"/>
</dbReference>
<keyword evidence="4" id="KW-1185">Reference proteome</keyword>
<feature type="compositionally biased region" description="Polar residues" evidence="1">
    <location>
        <begin position="266"/>
        <end position="276"/>
    </location>
</feature>
<dbReference type="InterPro" id="IPR018379">
    <property type="entry name" value="BEN_domain"/>
</dbReference>
<dbReference type="AlphaFoldDB" id="A0A5C6PDV1"/>
<reference evidence="3 4" key="1">
    <citation type="submission" date="2019-04" db="EMBL/GenBank/DDBJ databases">
        <title>Chromosome genome assembly for Takifugu flavidus.</title>
        <authorList>
            <person name="Xiao S."/>
        </authorList>
    </citation>
    <scope>NUCLEOTIDE SEQUENCE [LARGE SCALE GENOMIC DNA]</scope>
    <source>
        <strain evidence="3">HTHZ2018</strain>
        <tissue evidence="3">Muscle</tissue>
    </source>
</reference>
<feature type="compositionally biased region" description="Basic and acidic residues" evidence="1">
    <location>
        <begin position="236"/>
        <end position="246"/>
    </location>
</feature>
<dbReference type="PROSITE" id="PS51457">
    <property type="entry name" value="BEN"/>
    <property type="match status" value="1"/>
</dbReference>
<evidence type="ECO:0000313" key="4">
    <source>
        <dbReference type="Proteomes" id="UP000324091"/>
    </source>
</evidence>
<dbReference type="SMART" id="SM01025">
    <property type="entry name" value="BEN"/>
    <property type="match status" value="1"/>
</dbReference>
<accession>A0A5C6PDV1</accession>
<feature type="region of interest" description="Disordered" evidence="1">
    <location>
        <begin position="74"/>
        <end position="141"/>
    </location>
</feature>
<organism evidence="3 4">
    <name type="scientific">Takifugu flavidus</name>
    <name type="common">sansaifugu</name>
    <dbReference type="NCBI Taxonomy" id="433684"/>
    <lineage>
        <taxon>Eukaryota</taxon>
        <taxon>Metazoa</taxon>
        <taxon>Chordata</taxon>
        <taxon>Craniata</taxon>
        <taxon>Vertebrata</taxon>
        <taxon>Euteleostomi</taxon>
        <taxon>Actinopterygii</taxon>
        <taxon>Neopterygii</taxon>
        <taxon>Teleostei</taxon>
        <taxon>Neoteleostei</taxon>
        <taxon>Acanthomorphata</taxon>
        <taxon>Eupercaria</taxon>
        <taxon>Tetraodontiformes</taxon>
        <taxon>Tetradontoidea</taxon>
        <taxon>Tetraodontidae</taxon>
        <taxon>Takifugu</taxon>
    </lineage>
</organism>
<sequence>MEFGERKRRRKSQSFKLVTDEDSPCTTSSSSSCKEVNSSSNNSAAPDVWVGEEGMEIKRQITGMMRLLSDKSGRVYQRTATEQDSTTKEPLGRHLSWPQQPAPLPGDQQCNSWNAAGNPGPSPSSISINSPNSPGCGQQGTCSKATRINITNDLNKVHAVSAPPAVPEAPCCMCNCKGTLQAILREMRVMRRLMMTQKGCIYKEKQAALPGQPGLGSGPAAHCRPRRRRTAPAESGQKEGCEERESPTPSSDPVFSRTSVPPPQHQHINVNNTPNSHLNQNQLLEVPVCAFFDDATLANSLPNGKRKRGLNDNRKGLDQNIVGAIKVFTEKYCTEHRIEKLPGPRDWVQILQDQIKLARRRLKRDAAEVEESLNGPSTSCNTPGAVKESVANMNG</sequence>
<dbReference type="Proteomes" id="UP000324091">
    <property type="component" value="Chromosome 13"/>
</dbReference>
<evidence type="ECO:0000259" key="2">
    <source>
        <dbReference type="PROSITE" id="PS51457"/>
    </source>
</evidence>
<dbReference type="PANTHER" id="PTHR35068:SF1">
    <property type="entry name" value="BEN DOMAIN-CONTAINING PROTEIN 7"/>
    <property type="match status" value="1"/>
</dbReference>
<name>A0A5C6PDV1_9TELE</name>
<feature type="domain" description="BEN" evidence="2">
    <location>
        <begin position="251"/>
        <end position="387"/>
    </location>
</feature>
<evidence type="ECO:0000313" key="3">
    <source>
        <dbReference type="EMBL" id="TWW76447.1"/>
    </source>
</evidence>
<dbReference type="InterPro" id="IPR053072">
    <property type="entry name" value="BEN_domain_protein_7"/>
</dbReference>
<gene>
    <name evidence="3" type="ORF">D4764_13G0011090</name>
</gene>
<feature type="compositionally biased region" description="Low complexity" evidence="1">
    <location>
        <begin position="28"/>
        <end position="43"/>
    </location>
</feature>
<feature type="region of interest" description="Disordered" evidence="1">
    <location>
        <begin position="208"/>
        <end position="276"/>
    </location>
</feature>
<feature type="region of interest" description="Disordered" evidence="1">
    <location>
        <begin position="368"/>
        <end position="395"/>
    </location>
</feature>
<feature type="compositionally biased region" description="Basic residues" evidence="1">
    <location>
        <begin position="1"/>
        <end position="13"/>
    </location>
</feature>
<feature type="region of interest" description="Disordered" evidence="1">
    <location>
        <begin position="1"/>
        <end position="47"/>
    </location>
</feature>
<evidence type="ECO:0000256" key="1">
    <source>
        <dbReference type="SAM" id="MobiDB-lite"/>
    </source>
</evidence>
<dbReference type="EMBL" id="RHFK02000005">
    <property type="protein sequence ID" value="TWW76447.1"/>
    <property type="molecule type" value="Genomic_DNA"/>
</dbReference>
<proteinExistence type="predicted"/>
<comment type="caution">
    <text evidence="3">The sequence shown here is derived from an EMBL/GenBank/DDBJ whole genome shotgun (WGS) entry which is preliminary data.</text>
</comment>
<feature type="compositionally biased region" description="Low complexity" evidence="1">
    <location>
        <begin position="117"/>
        <end position="135"/>
    </location>
</feature>
<dbReference type="GO" id="GO:0003677">
    <property type="term" value="F:DNA binding"/>
    <property type="evidence" value="ECO:0007669"/>
    <property type="project" value="InterPro"/>
</dbReference>
<protein>
    <submittedName>
        <fullName evidence="3">BEN domain-containing protein 7</fullName>
    </submittedName>
</protein>
<dbReference type="PANTHER" id="PTHR35068">
    <property type="entry name" value="BEN DOMAIN-CONTAINING PROTEIN 7"/>
    <property type="match status" value="1"/>
</dbReference>
<feature type="compositionally biased region" description="Polar residues" evidence="1">
    <location>
        <begin position="247"/>
        <end position="259"/>
    </location>
</feature>